<evidence type="ECO:0000256" key="6">
    <source>
        <dbReference type="ARBA" id="ARBA00023242"/>
    </source>
</evidence>
<name>A0A445G142_GLYSO</name>
<dbReference type="PANTHER" id="PTHR47999">
    <property type="entry name" value="TRANSCRIPTION FACTOR MYB8-RELATED-RELATED"/>
    <property type="match status" value="1"/>
</dbReference>
<dbReference type="PROSITE" id="PS51294">
    <property type="entry name" value="HTH_MYB"/>
    <property type="match status" value="2"/>
</dbReference>
<dbReference type="GO" id="GO:0005634">
    <property type="term" value="C:nucleus"/>
    <property type="evidence" value="ECO:0007669"/>
    <property type="project" value="UniProtKB-SubCell"/>
</dbReference>
<dbReference type="FunFam" id="1.10.10.60:FF:000121">
    <property type="entry name" value="Myb transcription factor"/>
    <property type="match status" value="1"/>
</dbReference>
<dbReference type="SMART" id="SM00717">
    <property type="entry name" value="SANT"/>
    <property type="match status" value="2"/>
</dbReference>
<evidence type="ECO:0000256" key="5">
    <source>
        <dbReference type="ARBA" id="ARBA00023163"/>
    </source>
</evidence>
<dbReference type="Gramene" id="XM_028353581.1">
    <property type="protein sequence ID" value="XP_028209382.1"/>
    <property type="gene ID" value="LOC114392439"/>
</dbReference>
<feature type="domain" description="Myb-like" evidence="7">
    <location>
        <begin position="9"/>
        <end position="61"/>
    </location>
</feature>
<dbReference type="InterPro" id="IPR009057">
    <property type="entry name" value="Homeodomain-like_sf"/>
</dbReference>
<keyword evidence="4" id="KW-0238">DNA-binding</keyword>
<comment type="caution">
    <text evidence="9">The sequence shown here is derived from an EMBL/GenBank/DDBJ whole genome shotgun (WGS) entry which is preliminary data.</text>
</comment>
<dbReference type="PANTHER" id="PTHR47999:SF111">
    <property type="entry name" value="TRANSCRIPTION FACTOR MYB11-RELATED"/>
    <property type="match status" value="1"/>
</dbReference>
<organism evidence="9 10">
    <name type="scientific">Glycine soja</name>
    <name type="common">Wild soybean</name>
    <dbReference type="NCBI Taxonomy" id="3848"/>
    <lineage>
        <taxon>Eukaryota</taxon>
        <taxon>Viridiplantae</taxon>
        <taxon>Streptophyta</taxon>
        <taxon>Embryophyta</taxon>
        <taxon>Tracheophyta</taxon>
        <taxon>Spermatophyta</taxon>
        <taxon>Magnoliopsida</taxon>
        <taxon>eudicotyledons</taxon>
        <taxon>Gunneridae</taxon>
        <taxon>Pentapetalae</taxon>
        <taxon>rosids</taxon>
        <taxon>fabids</taxon>
        <taxon>Fabales</taxon>
        <taxon>Fabaceae</taxon>
        <taxon>Papilionoideae</taxon>
        <taxon>50 kb inversion clade</taxon>
        <taxon>NPAAA clade</taxon>
        <taxon>indigoferoid/millettioid clade</taxon>
        <taxon>Phaseoleae</taxon>
        <taxon>Glycine</taxon>
        <taxon>Glycine subgen. Soja</taxon>
    </lineage>
</organism>
<evidence type="ECO:0000313" key="10">
    <source>
        <dbReference type="Proteomes" id="UP000289340"/>
    </source>
</evidence>
<dbReference type="InterPro" id="IPR015495">
    <property type="entry name" value="Myb_TF_plants"/>
</dbReference>
<dbReference type="GO" id="GO:0046148">
    <property type="term" value="P:pigment biosynthetic process"/>
    <property type="evidence" value="ECO:0007669"/>
    <property type="project" value="UniProtKB-ARBA"/>
</dbReference>
<dbReference type="EMBL" id="QZWG01000017">
    <property type="protein sequence ID" value="RZB54946.1"/>
    <property type="molecule type" value="Genomic_DNA"/>
</dbReference>
<evidence type="ECO:0000256" key="4">
    <source>
        <dbReference type="ARBA" id="ARBA00023125"/>
    </source>
</evidence>
<feature type="domain" description="Myb-like" evidence="7">
    <location>
        <begin position="62"/>
        <end position="112"/>
    </location>
</feature>
<keyword evidence="5" id="KW-0804">Transcription</keyword>
<dbReference type="FunFam" id="1.10.10.60:FF:000231">
    <property type="entry name" value="Myb transcription factor"/>
    <property type="match status" value="1"/>
</dbReference>
<dbReference type="GO" id="GO:0045893">
    <property type="term" value="P:positive regulation of DNA-templated transcription"/>
    <property type="evidence" value="ECO:0007669"/>
    <property type="project" value="UniProtKB-ARBA"/>
</dbReference>
<dbReference type="GO" id="GO:0006950">
    <property type="term" value="P:response to stress"/>
    <property type="evidence" value="ECO:0007669"/>
    <property type="project" value="UniProtKB-ARBA"/>
</dbReference>
<dbReference type="InterPro" id="IPR001005">
    <property type="entry name" value="SANT/Myb"/>
</dbReference>
<keyword evidence="10" id="KW-1185">Reference proteome</keyword>
<evidence type="ECO:0000256" key="1">
    <source>
        <dbReference type="ARBA" id="ARBA00004123"/>
    </source>
</evidence>
<evidence type="ECO:0000259" key="8">
    <source>
        <dbReference type="PROSITE" id="PS51294"/>
    </source>
</evidence>
<keyword evidence="6" id="KW-0539">Nucleus</keyword>
<dbReference type="InterPro" id="IPR017930">
    <property type="entry name" value="Myb_dom"/>
</dbReference>
<dbReference type="GO" id="GO:0043565">
    <property type="term" value="F:sequence-specific DNA binding"/>
    <property type="evidence" value="ECO:0007669"/>
    <property type="project" value="UniProtKB-ARBA"/>
</dbReference>
<dbReference type="SMR" id="A0A445G142"/>
<feature type="domain" description="HTH myb-type" evidence="8">
    <location>
        <begin position="9"/>
        <end position="61"/>
    </location>
</feature>
<sequence>MGRAPCCEKVGLKKGRWTAEEDKILTDYIQENGEGSWRSLPKNAGLLRCGKSCRLRWINYLRSDVKRGNITPQEEEIIVKLHAVLGNRWSVIAGHLPGRTDNEIKNYWNSHLRRKIYCFMKSLNESLPPIDMAAVNVAANSKRRTGGRGTKTQQTIQEDKNVAYNTSQVPQVQPTLKRSATSQSFINDEENPTEYSLDGYCENTYGTTASCLSSMDEVEALGPYQWLDDEIMKLTHMFENGVLVNQGGVLTNNEEWLSRNYDCGLMGANNEESKSGVWSSSNAESGEWNTTSCSSVNSVYDYHHHQWPDMQLEGSVDQSYNPWDFCEENQNEANCFWGTTGHNEGNGFYQ</sequence>
<dbReference type="SUPFAM" id="SSF46689">
    <property type="entry name" value="Homeodomain-like"/>
    <property type="match status" value="1"/>
</dbReference>
<dbReference type="CDD" id="cd00167">
    <property type="entry name" value="SANT"/>
    <property type="match status" value="2"/>
</dbReference>
<protein>
    <submittedName>
        <fullName evidence="9">Transcription factor MYB111</fullName>
    </submittedName>
</protein>
<dbReference type="Proteomes" id="UP000289340">
    <property type="component" value="Chromosome 17"/>
</dbReference>
<feature type="domain" description="HTH myb-type" evidence="8">
    <location>
        <begin position="62"/>
        <end position="116"/>
    </location>
</feature>
<proteinExistence type="predicted"/>
<evidence type="ECO:0000313" key="9">
    <source>
        <dbReference type="EMBL" id="RZB54946.1"/>
    </source>
</evidence>
<evidence type="ECO:0000256" key="2">
    <source>
        <dbReference type="ARBA" id="ARBA00022737"/>
    </source>
</evidence>
<dbReference type="AlphaFoldDB" id="A0A445G142"/>
<gene>
    <name evidence="9" type="ORF">D0Y65_044736</name>
</gene>
<accession>A0A445G142</accession>
<dbReference type="Pfam" id="PF00249">
    <property type="entry name" value="Myb_DNA-binding"/>
    <property type="match status" value="2"/>
</dbReference>
<evidence type="ECO:0000259" key="7">
    <source>
        <dbReference type="PROSITE" id="PS50090"/>
    </source>
</evidence>
<comment type="subcellular location">
    <subcellularLocation>
        <location evidence="1">Nucleus</location>
    </subcellularLocation>
</comment>
<keyword evidence="3" id="KW-0805">Transcription regulation</keyword>
<dbReference type="PROSITE" id="PS50090">
    <property type="entry name" value="MYB_LIKE"/>
    <property type="match status" value="2"/>
</dbReference>
<reference evidence="9 10" key="1">
    <citation type="submission" date="2018-09" db="EMBL/GenBank/DDBJ databases">
        <title>A high-quality reference genome of wild soybean provides a powerful tool to mine soybean genomes.</title>
        <authorList>
            <person name="Xie M."/>
            <person name="Chung C.Y.L."/>
            <person name="Li M.-W."/>
            <person name="Wong F.-L."/>
            <person name="Chan T.-F."/>
            <person name="Lam H.-M."/>
        </authorList>
    </citation>
    <scope>NUCLEOTIDE SEQUENCE [LARGE SCALE GENOMIC DNA]</scope>
    <source>
        <strain evidence="10">cv. W05</strain>
        <tissue evidence="9">Hypocotyl of etiolated seedlings</tissue>
    </source>
</reference>
<keyword evidence="2" id="KW-0677">Repeat</keyword>
<evidence type="ECO:0000256" key="3">
    <source>
        <dbReference type="ARBA" id="ARBA00023015"/>
    </source>
</evidence>
<dbReference type="Gene3D" id="1.10.10.60">
    <property type="entry name" value="Homeodomain-like"/>
    <property type="match status" value="2"/>
</dbReference>